<evidence type="ECO:0008006" key="3">
    <source>
        <dbReference type="Google" id="ProtNLM"/>
    </source>
</evidence>
<protein>
    <recommendedName>
        <fullName evidence="3">BetR domain-containing protein</fullName>
    </recommendedName>
</protein>
<dbReference type="EMBL" id="PTJC01000005">
    <property type="protein sequence ID" value="PPK88860.1"/>
    <property type="molecule type" value="Genomic_DNA"/>
</dbReference>
<dbReference type="OrthoDB" id="1098026at2"/>
<organism evidence="1 2">
    <name type="scientific">Neolewinella xylanilytica</name>
    <dbReference type="NCBI Taxonomy" id="1514080"/>
    <lineage>
        <taxon>Bacteria</taxon>
        <taxon>Pseudomonadati</taxon>
        <taxon>Bacteroidota</taxon>
        <taxon>Saprospiria</taxon>
        <taxon>Saprospirales</taxon>
        <taxon>Lewinellaceae</taxon>
        <taxon>Neolewinella</taxon>
    </lineage>
</organism>
<comment type="caution">
    <text evidence="1">The sequence shown here is derived from an EMBL/GenBank/DDBJ whole genome shotgun (WGS) entry which is preliminary data.</text>
</comment>
<sequence>MNQQKYSHQHAFFDRLSKRFASRSELVQAIAQVLHVGKDAVYRRLRGDTALTADEMMLLAETYRLKLGVGQEKAVPTLRFPDDRYTIRNEFDHFLQLHRRWGELKRLPGANFDFASPELPMYYELATPMLRSFKIFMFGLTTWNLTKWKGLSFSPSLIDDELHRIVEDTIRQHYGVPARELWSVGVLDVTLRQVNYMVQIGKFERTDHVEQIFDELFLIVDHLEQMVRTGKRFPLGEKPGDNSPNFRVYHNELSNTSNVVIVKSDIRPFLFTTLVTPNYVATANPELCAEVQCWFDNLVEHGNALHAESGKYAAHYFGYLRTQIRQYRERLWAGQNVF</sequence>
<name>A0A2S6IBH7_9BACT</name>
<proteinExistence type="predicted"/>
<dbReference type="AlphaFoldDB" id="A0A2S6IBH7"/>
<dbReference type="Proteomes" id="UP000237662">
    <property type="component" value="Unassembled WGS sequence"/>
</dbReference>
<accession>A0A2S6IBH7</accession>
<reference evidence="1 2" key="1">
    <citation type="submission" date="2018-02" db="EMBL/GenBank/DDBJ databases">
        <title>Genomic Encyclopedia of Archaeal and Bacterial Type Strains, Phase II (KMG-II): from individual species to whole genera.</title>
        <authorList>
            <person name="Goeker M."/>
        </authorList>
    </citation>
    <scope>NUCLEOTIDE SEQUENCE [LARGE SCALE GENOMIC DNA]</scope>
    <source>
        <strain evidence="1 2">DSM 29526</strain>
    </source>
</reference>
<keyword evidence="2" id="KW-1185">Reference proteome</keyword>
<gene>
    <name evidence="1" type="ORF">CLV84_1834</name>
</gene>
<dbReference type="RefSeq" id="WP_104419390.1">
    <property type="nucleotide sequence ID" value="NZ_PTJC01000005.1"/>
</dbReference>
<evidence type="ECO:0000313" key="2">
    <source>
        <dbReference type="Proteomes" id="UP000237662"/>
    </source>
</evidence>
<evidence type="ECO:0000313" key="1">
    <source>
        <dbReference type="EMBL" id="PPK88860.1"/>
    </source>
</evidence>